<comment type="caution">
    <text evidence="10">The sequence shown here is derived from an EMBL/GenBank/DDBJ whole genome shotgun (WGS) entry which is preliminary data.</text>
</comment>
<feature type="domain" description="ACT" evidence="9">
    <location>
        <begin position="4"/>
        <end position="78"/>
    </location>
</feature>
<dbReference type="GO" id="GO:0003984">
    <property type="term" value="F:acetolactate synthase activity"/>
    <property type="evidence" value="ECO:0007669"/>
    <property type="project" value="UniProtKB-EC"/>
</dbReference>
<comment type="pathway">
    <text evidence="2 8">Amino-acid biosynthesis; L-valine biosynthesis; L-valine from pyruvate: step 1/4.</text>
</comment>
<dbReference type="EMBL" id="JADIKF010000037">
    <property type="protein sequence ID" value="MBM7129346.1"/>
    <property type="molecule type" value="Genomic_DNA"/>
</dbReference>
<comment type="subunit">
    <text evidence="4 8">Dimer of large and small chains.</text>
</comment>
<dbReference type="PANTHER" id="PTHR30239:SF0">
    <property type="entry name" value="ACETOLACTATE SYNTHASE SMALL SUBUNIT 1, CHLOROPLASTIC"/>
    <property type="match status" value="1"/>
</dbReference>
<sequence length="79" mass="8452">MQHTLSILLQNEAGALVRVAGLFAARGHNIDTLTVAATPDPAVSRLTLTLRGDDASLTQILQQTRKLVDVLQVEHPAQA</sequence>
<comment type="pathway">
    <text evidence="1 8">Amino-acid biosynthesis; L-isoleucine biosynthesis; L-isoleucine from 2-oxobutanoate: step 1/4.</text>
</comment>
<evidence type="ECO:0000259" key="9">
    <source>
        <dbReference type="PROSITE" id="PS51671"/>
    </source>
</evidence>
<comment type="function">
    <text evidence="8">Catalyzes the conversion of 2 pyruvate molecules into acetolactate in the first common step of the biosynthetic pathway of the branched-amino acids such as leucine, isoleucine, and valine.</text>
</comment>
<evidence type="ECO:0000313" key="10">
    <source>
        <dbReference type="EMBL" id="MBM7129346.1"/>
    </source>
</evidence>
<evidence type="ECO:0000256" key="4">
    <source>
        <dbReference type="ARBA" id="ARBA00011744"/>
    </source>
</evidence>
<evidence type="ECO:0000256" key="1">
    <source>
        <dbReference type="ARBA" id="ARBA00004974"/>
    </source>
</evidence>
<keyword evidence="11" id="KW-1185">Reference proteome</keyword>
<keyword evidence="5 8" id="KW-0028">Amino-acid biosynthesis</keyword>
<keyword evidence="6 8" id="KW-0100">Branched-chain amino acid biosynthesis</keyword>
<evidence type="ECO:0000313" key="11">
    <source>
        <dbReference type="Proteomes" id="UP001430193"/>
    </source>
</evidence>
<dbReference type="RefSeq" id="WP_204630952.1">
    <property type="nucleotide sequence ID" value="NZ_BSOC01000004.1"/>
</dbReference>
<keyword evidence="8 10" id="KW-0808">Transferase</keyword>
<evidence type="ECO:0000256" key="3">
    <source>
        <dbReference type="ARBA" id="ARBA00006341"/>
    </source>
</evidence>
<gene>
    <name evidence="10" type="primary">ilvN</name>
    <name evidence="10" type="ORF">ISS99_07400</name>
</gene>
<dbReference type="InterPro" id="IPR039557">
    <property type="entry name" value="AHAS_ACT"/>
</dbReference>
<dbReference type="Proteomes" id="UP001430193">
    <property type="component" value="Unassembled WGS sequence"/>
</dbReference>
<dbReference type="InterPro" id="IPR054480">
    <property type="entry name" value="AHAS_small-like_ACT"/>
</dbReference>
<comment type="similarity">
    <text evidence="3 8">Belongs to the acetolactate synthase small subunit family.</text>
</comment>
<evidence type="ECO:0000256" key="8">
    <source>
        <dbReference type="RuleBase" id="RU368092"/>
    </source>
</evidence>
<dbReference type="InterPro" id="IPR004789">
    <property type="entry name" value="Acetalactate_synth_ssu"/>
</dbReference>
<reference evidence="10" key="1">
    <citation type="submission" date="2020-10" db="EMBL/GenBank/DDBJ databases">
        <title>Phylogeny of dyella-like bacteria.</title>
        <authorList>
            <person name="Fu J."/>
        </authorList>
    </citation>
    <scope>NUCLEOTIDE SEQUENCE</scope>
    <source>
        <strain evidence="10">DHON07</strain>
    </source>
</reference>
<dbReference type="CDD" id="cd04878">
    <property type="entry name" value="ACT_AHAS"/>
    <property type="match status" value="1"/>
</dbReference>
<evidence type="ECO:0000256" key="5">
    <source>
        <dbReference type="ARBA" id="ARBA00022605"/>
    </source>
</evidence>
<accession>A0ABS2KDT5</accession>
<dbReference type="InterPro" id="IPR002912">
    <property type="entry name" value="ACT_dom"/>
</dbReference>
<evidence type="ECO:0000256" key="2">
    <source>
        <dbReference type="ARBA" id="ARBA00005025"/>
    </source>
</evidence>
<proteinExistence type="inferred from homology"/>
<organism evidence="10 11">
    <name type="scientific">Dyella mobilis</name>
    <dbReference type="NCBI Taxonomy" id="1849582"/>
    <lineage>
        <taxon>Bacteria</taxon>
        <taxon>Pseudomonadati</taxon>
        <taxon>Pseudomonadota</taxon>
        <taxon>Gammaproteobacteria</taxon>
        <taxon>Lysobacterales</taxon>
        <taxon>Rhodanobacteraceae</taxon>
        <taxon>Dyella</taxon>
    </lineage>
</organism>
<dbReference type="Pfam" id="PF22629">
    <property type="entry name" value="ACT_AHAS_ss"/>
    <property type="match status" value="1"/>
</dbReference>
<protein>
    <recommendedName>
        <fullName evidence="8">Acetolactate synthase small subunit</fullName>
        <shortName evidence="8">AHAS</shortName>
        <shortName evidence="8">ALS</shortName>
        <ecNumber evidence="8">2.2.1.6</ecNumber>
    </recommendedName>
    <alternativeName>
        <fullName evidence="8">Acetohydroxy-acid synthase small subunit</fullName>
    </alternativeName>
</protein>
<dbReference type="NCBIfam" id="TIGR00119">
    <property type="entry name" value="acolac_sm"/>
    <property type="match status" value="1"/>
</dbReference>
<evidence type="ECO:0000256" key="6">
    <source>
        <dbReference type="ARBA" id="ARBA00023304"/>
    </source>
</evidence>
<dbReference type="Gene3D" id="3.30.70.260">
    <property type="match status" value="1"/>
</dbReference>
<dbReference type="PANTHER" id="PTHR30239">
    <property type="entry name" value="ACETOLACTATE SYNTHASE SMALL SUBUNIT"/>
    <property type="match status" value="1"/>
</dbReference>
<dbReference type="EC" id="2.2.1.6" evidence="8"/>
<dbReference type="SUPFAM" id="SSF55021">
    <property type="entry name" value="ACT-like"/>
    <property type="match status" value="1"/>
</dbReference>
<dbReference type="PROSITE" id="PS51671">
    <property type="entry name" value="ACT"/>
    <property type="match status" value="1"/>
</dbReference>
<dbReference type="InterPro" id="IPR045865">
    <property type="entry name" value="ACT-like_dom_sf"/>
</dbReference>
<evidence type="ECO:0000256" key="7">
    <source>
        <dbReference type="ARBA" id="ARBA00048670"/>
    </source>
</evidence>
<name>A0ABS2KDT5_9GAMM</name>
<comment type="catalytic activity">
    <reaction evidence="7 8">
        <text>2 pyruvate + H(+) = (2S)-2-acetolactate + CO2</text>
        <dbReference type="Rhea" id="RHEA:25249"/>
        <dbReference type="ChEBI" id="CHEBI:15361"/>
        <dbReference type="ChEBI" id="CHEBI:15378"/>
        <dbReference type="ChEBI" id="CHEBI:16526"/>
        <dbReference type="ChEBI" id="CHEBI:58476"/>
        <dbReference type="EC" id="2.2.1.6"/>
    </reaction>
</comment>